<evidence type="ECO:0000256" key="5">
    <source>
        <dbReference type="ARBA" id="ARBA00023180"/>
    </source>
</evidence>
<proteinExistence type="inferred from homology"/>
<evidence type="ECO:0000256" key="2">
    <source>
        <dbReference type="ARBA" id="ARBA00022487"/>
    </source>
</evidence>
<feature type="signal peptide" evidence="6">
    <location>
        <begin position="1"/>
        <end position="17"/>
    </location>
</feature>
<keyword evidence="9" id="KW-1185">Reference proteome</keyword>
<evidence type="ECO:0000259" key="7">
    <source>
        <dbReference type="Pfam" id="PF00135"/>
    </source>
</evidence>
<dbReference type="PROSITE" id="PS00941">
    <property type="entry name" value="CARBOXYLESTERASE_B_2"/>
    <property type="match status" value="1"/>
</dbReference>
<evidence type="ECO:0000313" key="8">
    <source>
        <dbReference type="EMBL" id="KAJ3652006.1"/>
    </source>
</evidence>
<dbReference type="Pfam" id="PF00135">
    <property type="entry name" value="COesterase"/>
    <property type="match status" value="1"/>
</dbReference>
<dbReference type="Proteomes" id="UP001168821">
    <property type="component" value="Unassembled WGS sequence"/>
</dbReference>
<dbReference type="InterPro" id="IPR050309">
    <property type="entry name" value="Type-B_Carboxylest/Lipase"/>
</dbReference>
<dbReference type="EC" id="3.1.1.-" evidence="6"/>
<keyword evidence="3 6" id="KW-0378">Hydrolase</keyword>
<evidence type="ECO:0000256" key="6">
    <source>
        <dbReference type="RuleBase" id="RU361235"/>
    </source>
</evidence>
<dbReference type="EMBL" id="JALNTZ010000005">
    <property type="protein sequence ID" value="KAJ3652006.1"/>
    <property type="molecule type" value="Genomic_DNA"/>
</dbReference>
<dbReference type="Gene3D" id="3.40.50.1820">
    <property type="entry name" value="alpha/beta hydrolase"/>
    <property type="match status" value="1"/>
</dbReference>
<evidence type="ECO:0000313" key="9">
    <source>
        <dbReference type="Proteomes" id="UP001168821"/>
    </source>
</evidence>
<protein>
    <recommendedName>
        <fullName evidence="6">Carboxylic ester hydrolase</fullName>
        <ecNumber evidence="6">3.1.1.-</ecNumber>
    </recommendedName>
</protein>
<feature type="domain" description="Carboxylesterase type B" evidence="7">
    <location>
        <begin position="22"/>
        <end position="524"/>
    </location>
</feature>
<keyword evidence="4" id="KW-1015">Disulfide bond</keyword>
<dbReference type="InterPro" id="IPR019819">
    <property type="entry name" value="Carboxylesterase_B_CS"/>
</dbReference>
<dbReference type="PANTHER" id="PTHR11559">
    <property type="entry name" value="CARBOXYLESTERASE"/>
    <property type="match status" value="1"/>
</dbReference>
<comment type="caution">
    <text evidence="8">The sequence shown here is derived from an EMBL/GenBank/DDBJ whole genome shotgun (WGS) entry which is preliminary data.</text>
</comment>
<comment type="similarity">
    <text evidence="1 6">Belongs to the type-B carboxylesterase/lipase family.</text>
</comment>
<dbReference type="PROSITE" id="PS00122">
    <property type="entry name" value="CARBOXYLESTERASE_B_1"/>
    <property type="match status" value="1"/>
</dbReference>
<feature type="chain" id="PRO_5041481407" description="Carboxylic ester hydrolase" evidence="6">
    <location>
        <begin position="18"/>
        <end position="535"/>
    </location>
</feature>
<keyword evidence="6" id="KW-0732">Signal</keyword>
<keyword evidence="2" id="KW-0719">Serine esterase</keyword>
<reference evidence="8" key="1">
    <citation type="journal article" date="2023" name="G3 (Bethesda)">
        <title>Whole genome assemblies of Zophobas morio and Tenebrio molitor.</title>
        <authorList>
            <person name="Kaur S."/>
            <person name="Stinson S.A."/>
            <person name="diCenzo G.C."/>
        </authorList>
    </citation>
    <scope>NUCLEOTIDE SEQUENCE</scope>
    <source>
        <strain evidence="8">QUZm001</strain>
    </source>
</reference>
<organism evidence="8 9">
    <name type="scientific">Zophobas morio</name>
    <dbReference type="NCBI Taxonomy" id="2755281"/>
    <lineage>
        <taxon>Eukaryota</taxon>
        <taxon>Metazoa</taxon>
        <taxon>Ecdysozoa</taxon>
        <taxon>Arthropoda</taxon>
        <taxon>Hexapoda</taxon>
        <taxon>Insecta</taxon>
        <taxon>Pterygota</taxon>
        <taxon>Neoptera</taxon>
        <taxon>Endopterygota</taxon>
        <taxon>Coleoptera</taxon>
        <taxon>Polyphaga</taxon>
        <taxon>Cucujiformia</taxon>
        <taxon>Tenebrionidae</taxon>
        <taxon>Zophobas</taxon>
    </lineage>
</organism>
<name>A0AA38IAQ7_9CUCU</name>
<dbReference type="SUPFAM" id="SSF53474">
    <property type="entry name" value="alpha/beta-Hydrolases"/>
    <property type="match status" value="1"/>
</dbReference>
<dbReference type="AlphaFoldDB" id="A0AA38IAQ7"/>
<evidence type="ECO:0000256" key="3">
    <source>
        <dbReference type="ARBA" id="ARBA00022801"/>
    </source>
</evidence>
<dbReference type="InterPro" id="IPR002018">
    <property type="entry name" value="CarbesteraseB"/>
</dbReference>
<keyword evidence="5" id="KW-0325">Glycoprotein</keyword>
<gene>
    <name evidence="8" type="ORF">Zmor_018007</name>
</gene>
<dbReference type="InterPro" id="IPR029058">
    <property type="entry name" value="AB_hydrolase_fold"/>
</dbReference>
<sequence>MSAYKLLILVFSATCLSFEASEPTVTTPLGKIRGHYKTSFKHKKFSAFEGIPYGKPPIGTKRFEAPEPIDKWDGTWDATHLQECAQIHTIYGKSTMSGDEDCLYVNVYVPRILINVTDNLDVIVHIHGGGFSTLSGHNYAHPGYLMDHDVIFITLNYRLGILGFLSTEDDAIPGNNGFKDQVLALKWVQENIYSFGGNPGSVTLTGASAGGASVHLHYLSPMSVGLFHKSFSQSGSALNPWVVQAEASNKAKTVALAVGCPEAPTHKLKECLKQRPYQQILSKMSLFCGYKNHAPVPFNLVLEKGSNSFLSDHPYELLVTGQVQDLPWLVSFVEHEGYFIVDGFRDRIESMNQKWEQVAPFMIYYNYTVAKNHWGDVARQIKDFYLGKNEKFAGSNFDNLVRLAGDVVIIHGVVKSVLVQAAVTNASVYLFHLSYTGDKNIISHGDDNQYFYYGENEKALTKNQLKMKDIFIDMLVTYAKTGTPSINGTVWEPAKDDHLNFLKISSPEKRDIQMETNNDLGNQNFWNSLESSEKN</sequence>
<dbReference type="GO" id="GO:0052689">
    <property type="term" value="F:carboxylic ester hydrolase activity"/>
    <property type="evidence" value="ECO:0007669"/>
    <property type="project" value="UniProtKB-KW"/>
</dbReference>
<evidence type="ECO:0000256" key="4">
    <source>
        <dbReference type="ARBA" id="ARBA00023157"/>
    </source>
</evidence>
<dbReference type="InterPro" id="IPR019826">
    <property type="entry name" value="Carboxylesterase_B_AS"/>
</dbReference>
<evidence type="ECO:0000256" key="1">
    <source>
        <dbReference type="ARBA" id="ARBA00005964"/>
    </source>
</evidence>
<accession>A0AA38IAQ7</accession>